<feature type="compositionally biased region" description="Acidic residues" evidence="2">
    <location>
        <begin position="989"/>
        <end position="998"/>
    </location>
</feature>
<sequence>MPPTKSTKALKGQKHSQPGFNAAALSKLTAKIDATLPKAQEERPEKRKRTDGEGKDSNPNKRHAHGSRDRRPNNSKKPSKEQPFSLLEEIKALGGDEADLELVAGIDSDAEDGQQPAAGTASTDVGKAFLSELSKFASTLGFDEVRDEVVVTDDEPEDGDQGGDTVANGEGDEDEDEWEEEEEEEEDEDEEPAPAPVPAPPQPTEKEKAQSRKAAAKLMFEPRPDWHALDLEDLPTPAADDIRNFSGAINSLKAYAKTLWDEDSSAYESTVASSSTRKFMSTIMSSGTMSDRVSALTLAILESPVHNVKPLDNLINLAGKKSRGPAITALAALVDLLGNGVVLPSDRRLRPFHAQPGLVGTLQRQSVSFWKTGQKLPGGLTKAHLIMWIFEDWLKETYFKIIQLLEVWCGDEIEYSRTRALDFVFGLLRDKPEQEANLLRLLVNKLGDRERKIASRASFLILQLLNIHPGMKPIVVNTMEQEVLLRPGQSIRTKYYAINTLNQTILSSREPAVADTLIRIYFELFVALLKTGALGAVDQYAPKKFSSKHDRRKQKHGKKQADSEAKPAAETETAEKLVSAILSGVNRAIPFGTADESTLEKHLDTLFRITHSSNFNTSIQALMLIQQLSSTRHLAVDRFYRTLYESLLDPRLTTSSKQALYLNLLFRSLKNDVDVKRVKAFIKRMLQVAHLHQPSFTCGILYLVAELEGTFPDIKTLINEPEEHDDDSEEVYKDVPEGETSSGANEEKPKTTTSAYDGRKRDPQYSNADQSCLWELVPYFSHFHPSVVVFAANILVRQKSLPKPELANHTLMHFLDKFVYRNPKATDGKRGSSIMQPVLAAGSAANIVVPGKAGVKQQPTVNSASFWNLKKEQVAAEDVFFHEYFSQAGKAEQAAKAAAKAKKKAEAGEEDEEEAEEEIWDALVNSRPEIEGEADEDADMDMGSDDDSDLAELLNMSESEMSEDEDMEDAGSEASADEDEGGAWVDGADLVEDDDTEVAETKGRKGRMGRKEFKSLPMFASADDYAAMLAEEDEGI</sequence>
<dbReference type="InterPro" id="IPR005612">
    <property type="entry name" value="CCAAT-binding_factor"/>
</dbReference>
<evidence type="ECO:0000256" key="2">
    <source>
        <dbReference type="SAM" id="MobiDB-lite"/>
    </source>
</evidence>
<dbReference type="PANTHER" id="PTHR12048:SF0">
    <property type="entry name" value="CCAAT_ENHANCER-BINDING PROTEIN ZETA"/>
    <property type="match status" value="1"/>
</dbReference>
<feature type="region of interest" description="Disordered" evidence="2">
    <location>
        <begin position="545"/>
        <end position="571"/>
    </location>
</feature>
<protein>
    <submittedName>
        <fullName evidence="4">Ribosome biogenesis protein MAK21</fullName>
    </submittedName>
</protein>
<comment type="caution">
    <text evidence="4">The sequence shown here is derived from an EMBL/GenBank/DDBJ whole genome shotgun (WGS) entry which is preliminary data.</text>
</comment>
<reference evidence="4" key="1">
    <citation type="submission" date="2022-07" db="EMBL/GenBank/DDBJ databases">
        <title>Fungi with potential for degradation of polypropylene.</title>
        <authorList>
            <person name="Gostincar C."/>
        </authorList>
    </citation>
    <scope>NUCLEOTIDE SEQUENCE</scope>
    <source>
        <strain evidence="4">EXF-13308</strain>
    </source>
</reference>
<name>A0AA38VQV0_9PEZI</name>
<feature type="region of interest" description="Disordered" evidence="2">
    <location>
        <begin position="719"/>
        <end position="763"/>
    </location>
</feature>
<feature type="domain" description="CCAAT-binding factor" evidence="3">
    <location>
        <begin position="618"/>
        <end position="791"/>
    </location>
</feature>
<evidence type="ECO:0000256" key="1">
    <source>
        <dbReference type="ARBA" id="ARBA00007797"/>
    </source>
</evidence>
<accession>A0AA38VQV0</accession>
<feature type="compositionally biased region" description="Acidic residues" evidence="2">
    <location>
        <begin position="908"/>
        <end position="920"/>
    </location>
</feature>
<evidence type="ECO:0000313" key="4">
    <source>
        <dbReference type="EMBL" id="KAJ9157716.1"/>
    </source>
</evidence>
<dbReference type="InterPro" id="IPR016024">
    <property type="entry name" value="ARM-type_fold"/>
</dbReference>
<proteinExistence type="inferred from homology"/>
<dbReference type="SUPFAM" id="SSF48371">
    <property type="entry name" value="ARM repeat"/>
    <property type="match status" value="1"/>
</dbReference>
<feature type="compositionally biased region" description="Acidic residues" evidence="2">
    <location>
        <begin position="960"/>
        <end position="981"/>
    </location>
</feature>
<dbReference type="Pfam" id="PF03914">
    <property type="entry name" value="CBF"/>
    <property type="match status" value="1"/>
</dbReference>
<dbReference type="AlphaFoldDB" id="A0AA38VQV0"/>
<feature type="compositionally biased region" description="Basic residues" evidence="2">
    <location>
        <begin position="545"/>
        <end position="558"/>
    </location>
</feature>
<feature type="compositionally biased region" description="Acidic residues" evidence="2">
    <location>
        <begin position="720"/>
        <end position="729"/>
    </location>
</feature>
<feature type="region of interest" description="Disordered" evidence="2">
    <location>
        <begin position="1"/>
        <end position="122"/>
    </location>
</feature>
<feature type="compositionally biased region" description="Pro residues" evidence="2">
    <location>
        <begin position="193"/>
        <end position="203"/>
    </location>
</feature>
<dbReference type="PANTHER" id="PTHR12048">
    <property type="entry name" value="CCAAT-BINDING FACTOR-RELATED"/>
    <property type="match status" value="1"/>
</dbReference>
<dbReference type="InterPro" id="IPR040155">
    <property type="entry name" value="CEBPZ/Mak21-like"/>
</dbReference>
<feature type="compositionally biased region" description="Basic and acidic residues" evidence="2">
    <location>
        <begin position="559"/>
        <end position="571"/>
    </location>
</feature>
<feature type="compositionally biased region" description="Acidic residues" evidence="2">
    <location>
        <begin position="170"/>
        <end position="192"/>
    </location>
</feature>
<dbReference type="GO" id="GO:0005634">
    <property type="term" value="C:nucleus"/>
    <property type="evidence" value="ECO:0007669"/>
    <property type="project" value="UniProtKB-ARBA"/>
</dbReference>
<comment type="similarity">
    <text evidence="1">Belongs to the CBF/MAK21 family.</text>
</comment>
<dbReference type="Proteomes" id="UP001174694">
    <property type="component" value="Unassembled WGS sequence"/>
</dbReference>
<evidence type="ECO:0000313" key="5">
    <source>
        <dbReference type="Proteomes" id="UP001174694"/>
    </source>
</evidence>
<dbReference type="EMBL" id="JANBVO010000001">
    <property type="protein sequence ID" value="KAJ9157716.1"/>
    <property type="molecule type" value="Genomic_DNA"/>
</dbReference>
<feature type="region of interest" description="Disordered" evidence="2">
    <location>
        <begin position="902"/>
        <end position="1007"/>
    </location>
</feature>
<organism evidence="4 5">
    <name type="scientific">Pleurostoma richardsiae</name>
    <dbReference type="NCBI Taxonomy" id="41990"/>
    <lineage>
        <taxon>Eukaryota</taxon>
        <taxon>Fungi</taxon>
        <taxon>Dikarya</taxon>
        <taxon>Ascomycota</taxon>
        <taxon>Pezizomycotina</taxon>
        <taxon>Sordariomycetes</taxon>
        <taxon>Sordariomycetidae</taxon>
        <taxon>Calosphaeriales</taxon>
        <taxon>Pleurostomataceae</taxon>
        <taxon>Pleurostoma</taxon>
    </lineage>
</organism>
<feature type="compositionally biased region" description="Basic and acidic residues" evidence="2">
    <location>
        <begin position="39"/>
        <end position="59"/>
    </location>
</feature>
<evidence type="ECO:0000259" key="3">
    <source>
        <dbReference type="Pfam" id="PF03914"/>
    </source>
</evidence>
<keyword evidence="5" id="KW-1185">Reference proteome</keyword>
<feature type="compositionally biased region" description="Acidic residues" evidence="2">
    <location>
        <begin position="150"/>
        <end position="161"/>
    </location>
</feature>
<gene>
    <name evidence="4" type="ORF">NKR23_g130</name>
</gene>
<feature type="region of interest" description="Disordered" evidence="2">
    <location>
        <begin position="137"/>
        <end position="212"/>
    </location>
</feature>
<feature type="compositionally biased region" description="Acidic residues" evidence="2">
    <location>
        <begin position="931"/>
        <end position="950"/>
    </location>
</feature>